<organism evidence="2 3">
    <name type="scientific">Treponema porcinum</name>
    <dbReference type="NCBI Taxonomy" id="261392"/>
    <lineage>
        <taxon>Bacteria</taxon>
        <taxon>Pseudomonadati</taxon>
        <taxon>Spirochaetota</taxon>
        <taxon>Spirochaetia</taxon>
        <taxon>Spirochaetales</taxon>
        <taxon>Treponemataceae</taxon>
        <taxon>Treponema</taxon>
    </lineage>
</organism>
<dbReference type="Pfam" id="PF03432">
    <property type="entry name" value="Relaxase"/>
    <property type="match status" value="1"/>
</dbReference>
<evidence type="ECO:0000313" key="2">
    <source>
        <dbReference type="EMBL" id="SJZ30472.1"/>
    </source>
</evidence>
<keyword evidence="3" id="KW-1185">Reference proteome</keyword>
<accession>A0A1T4JJX5</accession>
<dbReference type="EMBL" id="FUWG01000003">
    <property type="protein sequence ID" value="SJZ30472.1"/>
    <property type="molecule type" value="Genomic_DNA"/>
</dbReference>
<evidence type="ECO:0000313" key="3">
    <source>
        <dbReference type="Proteomes" id="UP000190423"/>
    </source>
</evidence>
<dbReference type="RefSeq" id="WP_078932395.1">
    <property type="nucleotide sequence ID" value="NZ_FUWG01000003.1"/>
</dbReference>
<dbReference type="STRING" id="261392.SAMN02745149_00470"/>
<reference evidence="2 3" key="1">
    <citation type="submission" date="2017-02" db="EMBL/GenBank/DDBJ databases">
        <authorList>
            <person name="Peterson S.W."/>
        </authorList>
    </citation>
    <scope>NUCLEOTIDE SEQUENCE [LARGE SCALE GENOMIC DNA]</scope>
    <source>
        <strain evidence="2 3">ATCC BAA-908</strain>
    </source>
</reference>
<dbReference type="Proteomes" id="UP000190423">
    <property type="component" value="Unassembled WGS sequence"/>
</dbReference>
<dbReference type="OrthoDB" id="360764at2"/>
<gene>
    <name evidence="2" type="ORF">SAMN02745149_00470</name>
</gene>
<name>A0A1T4JJX5_TREPO</name>
<dbReference type="InterPro" id="IPR005094">
    <property type="entry name" value="Endonuclease_MobA/VirD2"/>
</dbReference>
<proteinExistence type="predicted"/>
<dbReference type="AlphaFoldDB" id="A0A1T4JJX5"/>
<sequence length="416" mass="48757">MRRRTIKQSPFFANTTARDGNGWDNRPKYFKLNKKDDMREARKLYKTLEYLLTSSDKNYEKEKFRTGGGSGFYTRQQNCVLKMRYGPELAKHMRFLEEYLTQEKKNEVIVKPKLFSENEVDDEFIENYKNNMDSKHFKFIISPENPEVDCKVLTKTLVKRLEKITGYKFFWLAAVHTNTNHPHAHLLINGIDKNGKEVDCFRGTMLKHTIREMARQICTELKGERTEQEIEAAKRKLPEANRYCVLDKEIEQYCFISSSNNDTDYPVTVRSQNDVMYKRLCHLEKIGLAKREESEANIFNLEKNWSEKLHSAGRYSSYLKARNELLFTHGVDLKIFGNDNEVATGVITKLYKMNYEESWDNAVVIENKETKKAWFVPVYNEPNEKLLGAEVSCSKSERGGKMRPVVHVSKWNAIEK</sequence>
<feature type="domain" description="MobA/VirD2-like nuclease" evidence="1">
    <location>
        <begin position="99"/>
        <end position="220"/>
    </location>
</feature>
<dbReference type="GeneID" id="78315790"/>
<evidence type="ECO:0000259" key="1">
    <source>
        <dbReference type="Pfam" id="PF03432"/>
    </source>
</evidence>
<protein>
    <submittedName>
        <fullName evidence="2">Relaxase/Mobilisation nuclease domain-containing protein</fullName>
    </submittedName>
</protein>